<dbReference type="InterPro" id="IPR037264">
    <property type="entry name" value="TFIID_NTD2_sf"/>
</dbReference>
<dbReference type="PANTHER" id="PTHR19879">
    <property type="entry name" value="TRANSCRIPTION INITIATION FACTOR TFIID"/>
    <property type="match status" value="1"/>
</dbReference>
<dbReference type="GO" id="GO:0006367">
    <property type="term" value="P:transcription initiation at RNA polymerase II promoter"/>
    <property type="evidence" value="ECO:0007669"/>
    <property type="project" value="TreeGrafter"/>
</dbReference>
<accession>A0AAD9TQD9</accession>
<dbReference type="SUPFAM" id="SSF160897">
    <property type="entry name" value="Taf5 N-terminal domain-like"/>
    <property type="match status" value="1"/>
</dbReference>
<name>A0AAD9TQD9_9ROSI</name>
<dbReference type="PANTHER" id="PTHR19879:SF1">
    <property type="entry name" value="CANNONBALL-RELATED"/>
    <property type="match status" value="1"/>
</dbReference>
<dbReference type="Proteomes" id="UP001280121">
    <property type="component" value="Unassembled WGS sequence"/>
</dbReference>
<feature type="compositionally biased region" description="Low complexity" evidence="3">
    <location>
        <begin position="35"/>
        <end position="47"/>
    </location>
</feature>
<feature type="compositionally biased region" description="Basic residues" evidence="3">
    <location>
        <begin position="208"/>
        <end position="218"/>
    </location>
</feature>
<dbReference type="GO" id="GO:0016251">
    <property type="term" value="F:RNA polymerase II general transcription initiation factor activity"/>
    <property type="evidence" value="ECO:0007669"/>
    <property type="project" value="TreeGrafter"/>
</dbReference>
<dbReference type="AlphaFoldDB" id="A0AAD9TQD9"/>
<evidence type="ECO:0000313" key="4">
    <source>
        <dbReference type="EMBL" id="KAK2640329.1"/>
    </source>
</evidence>
<dbReference type="PROSITE" id="PS50896">
    <property type="entry name" value="LISH"/>
    <property type="match status" value="1"/>
</dbReference>
<keyword evidence="2" id="KW-0539">Nucleus</keyword>
<feature type="region of interest" description="Disordered" evidence="3">
    <location>
        <begin position="32"/>
        <end position="65"/>
    </location>
</feature>
<dbReference type="InterPro" id="IPR006594">
    <property type="entry name" value="LisH"/>
</dbReference>
<feature type="region of interest" description="Disordered" evidence="3">
    <location>
        <begin position="164"/>
        <end position="224"/>
    </location>
</feature>
<evidence type="ECO:0000256" key="2">
    <source>
        <dbReference type="ARBA" id="ARBA00023242"/>
    </source>
</evidence>
<evidence type="ECO:0000313" key="5">
    <source>
        <dbReference type="Proteomes" id="UP001280121"/>
    </source>
</evidence>
<evidence type="ECO:0000256" key="1">
    <source>
        <dbReference type="ARBA" id="ARBA00004123"/>
    </source>
</evidence>
<sequence>MDEMQVVEFVATYLKKKGFSEVENALQAEIQRTKNNSSSNSNNNNNNTVDILNAPNSPKDSPTRYQDEYSKLRSWTYSSLDLYKEMEFAHSLRHNKVDIKICQYLHKTQSTTMLGIINERINFQVSPGQPNTISDDAEVVTLIGSNQDAANQINQKEVHWGKRTAEGGKQGGTVKKLKKEKATNATAKAEEKHQSGREKGMSVQQQKKSPRFLKKHGKSICGYC</sequence>
<reference evidence="4" key="1">
    <citation type="journal article" date="2023" name="Plant J.">
        <title>Genome sequences and population genomics provide insights into the demographic history, inbreeding, and mutation load of two 'living fossil' tree species of Dipteronia.</title>
        <authorList>
            <person name="Feng Y."/>
            <person name="Comes H.P."/>
            <person name="Chen J."/>
            <person name="Zhu S."/>
            <person name="Lu R."/>
            <person name="Zhang X."/>
            <person name="Li P."/>
            <person name="Qiu J."/>
            <person name="Olsen K.M."/>
            <person name="Qiu Y."/>
        </authorList>
    </citation>
    <scope>NUCLEOTIDE SEQUENCE</scope>
    <source>
        <strain evidence="4">KIB01</strain>
    </source>
</reference>
<organism evidence="4 5">
    <name type="scientific">Dipteronia dyeriana</name>
    <dbReference type="NCBI Taxonomy" id="168575"/>
    <lineage>
        <taxon>Eukaryota</taxon>
        <taxon>Viridiplantae</taxon>
        <taxon>Streptophyta</taxon>
        <taxon>Embryophyta</taxon>
        <taxon>Tracheophyta</taxon>
        <taxon>Spermatophyta</taxon>
        <taxon>Magnoliopsida</taxon>
        <taxon>eudicotyledons</taxon>
        <taxon>Gunneridae</taxon>
        <taxon>Pentapetalae</taxon>
        <taxon>rosids</taxon>
        <taxon>malvids</taxon>
        <taxon>Sapindales</taxon>
        <taxon>Sapindaceae</taxon>
        <taxon>Hippocastanoideae</taxon>
        <taxon>Acereae</taxon>
        <taxon>Dipteronia</taxon>
    </lineage>
</organism>
<proteinExistence type="predicted"/>
<comment type="subcellular location">
    <subcellularLocation>
        <location evidence="1">Nucleus</location>
    </subcellularLocation>
</comment>
<evidence type="ECO:0008006" key="6">
    <source>
        <dbReference type="Google" id="ProtNLM"/>
    </source>
</evidence>
<dbReference type="EMBL" id="JANJYI010000008">
    <property type="protein sequence ID" value="KAK2640329.1"/>
    <property type="molecule type" value="Genomic_DNA"/>
</dbReference>
<keyword evidence="5" id="KW-1185">Reference proteome</keyword>
<gene>
    <name evidence="4" type="ORF">Ddye_028124</name>
</gene>
<dbReference type="GO" id="GO:0005669">
    <property type="term" value="C:transcription factor TFIID complex"/>
    <property type="evidence" value="ECO:0007669"/>
    <property type="project" value="TreeGrafter"/>
</dbReference>
<feature type="compositionally biased region" description="Polar residues" evidence="3">
    <location>
        <begin position="48"/>
        <end position="60"/>
    </location>
</feature>
<feature type="compositionally biased region" description="Basic and acidic residues" evidence="3">
    <location>
        <begin position="188"/>
        <end position="200"/>
    </location>
</feature>
<protein>
    <recommendedName>
        <fullName evidence="6">LisH domain-containing protein</fullName>
    </recommendedName>
</protein>
<evidence type="ECO:0000256" key="3">
    <source>
        <dbReference type="SAM" id="MobiDB-lite"/>
    </source>
</evidence>
<comment type="caution">
    <text evidence="4">The sequence shown here is derived from an EMBL/GenBank/DDBJ whole genome shotgun (WGS) entry which is preliminary data.</text>
</comment>